<keyword evidence="7" id="KW-1185">Reference proteome</keyword>
<keyword evidence="2 3" id="KW-0040">ANK repeat</keyword>
<dbReference type="EMBL" id="JAUIZM010000010">
    <property type="protein sequence ID" value="KAK1359423.1"/>
    <property type="molecule type" value="Genomic_DNA"/>
</dbReference>
<proteinExistence type="predicted"/>
<evidence type="ECO:0000313" key="7">
    <source>
        <dbReference type="Proteomes" id="UP001237642"/>
    </source>
</evidence>
<sequence>MSSFLQLSKSPHSALSILHLACSFIVYMLASLFVDQMSSTDFPLRWEGTGDQWWYASPIDWAAANGHYDLVRQLLRLDANHLIKLTSLRRIHRLESVWDDDEHFDHVSRNRSEVAHKLFCECETIGTKNSLIEAGYGGWLLYTAASAGDVTFVKQLLKIDPLMVFGEGEYGVTDVLYAAARSKNSEIFRLLLDFALLPRLSIGTDKETEIIGEIPSAYKREMINRAIHAAARGGNLMILKDLLEACSDILTYRDNEGSTILHAAAGRGQVEVVKDLITTSDIINSVDHQGNTALHVAAYRGQLAAAEVIMHANPPSMYSKNNAGETFLHRAVTGFQIPIFRRVDRQIELMKNLACGNNFIIEEIINAKNNDGRTALHLAVIGNIHTDLVELLMTAQSINVNICDNDGMTALDLLKQRPRSASSEILTRQLISAGGIFNCQDHSARRVIARHIRMRSIETSPGTSFEIPDSEILSQMVTEKGSNACGSARLSPDSAQPNKHLLLREKHSPKINNKSSSGNDASQRWKRFLHWPRMKKRKSKPEPPEKTVDQNSVTSSEEIPASLRSKYSKPSSSHPNNKRALSVRSNCPSPTAKKKFASGLVHGVMQAMPHFNATRRTRSCSFSKSPVTSSPYYWDKQKGVYVENDITEASCSNLALGDETPNVLHKPAFAHKRPLMNQICFRGKQQEREFYDPSIPSFT</sequence>
<feature type="compositionally biased region" description="Basic residues" evidence="4">
    <location>
        <begin position="524"/>
        <end position="539"/>
    </location>
</feature>
<reference evidence="6" key="2">
    <citation type="submission" date="2023-05" db="EMBL/GenBank/DDBJ databases">
        <authorList>
            <person name="Schelkunov M.I."/>
        </authorList>
    </citation>
    <scope>NUCLEOTIDE SEQUENCE</scope>
    <source>
        <strain evidence="6">Hsosn_3</strain>
        <tissue evidence="6">Leaf</tissue>
    </source>
</reference>
<dbReference type="PROSITE" id="PS50297">
    <property type="entry name" value="ANK_REP_REGION"/>
    <property type="match status" value="1"/>
</dbReference>
<evidence type="ECO:0000256" key="4">
    <source>
        <dbReference type="SAM" id="MobiDB-lite"/>
    </source>
</evidence>
<keyword evidence="5" id="KW-0812">Transmembrane</keyword>
<keyword evidence="5" id="KW-0472">Membrane</keyword>
<dbReference type="GO" id="GO:0005886">
    <property type="term" value="C:plasma membrane"/>
    <property type="evidence" value="ECO:0007669"/>
    <property type="project" value="TreeGrafter"/>
</dbReference>
<evidence type="ECO:0000313" key="6">
    <source>
        <dbReference type="EMBL" id="KAK1359423.1"/>
    </source>
</evidence>
<feature type="region of interest" description="Disordered" evidence="4">
    <location>
        <begin position="504"/>
        <end position="590"/>
    </location>
</feature>
<evidence type="ECO:0000256" key="2">
    <source>
        <dbReference type="ARBA" id="ARBA00023043"/>
    </source>
</evidence>
<dbReference type="Pfam" id="PF12796">
    <property type="entry name" value="Ank_2"/>
    <property type="match status" value="2"/>
</dbReference>
<evidence type="ECO:0000256" key="3">
    <source>
        <dbReference type="PROSITE-ProRule" id="PRU00023"/>
    </source>
</evidence>
<gene>
    <name evidence="6" type="ORF">POM88_043897</name>
</gene>
<keyword evidence="5" id="KW-1133">Transmembrane helix</keyword>
<dbReference type="Proteomes" id="UP001237642">
    <property type="component" value="Unassembled WGS sequence"/>
</dbReference>
<dbReference type="PANTHER" id="PTHR24186:SF38">
    <property type="entry name" value="ANKYRIN REPEAT FAMILY PROTEIN"/>
    <property type="match status" value="1"/>
</dbReference>
<dbReference type="InterPro" id="IPR002110">
    <property type="entry name" value="Ankyrin_rpt"/>
</dbReference>
<dbReference type="PROSITE" id="PS50088">
    <property type="entry name" value="ANK_REPEAT"/>
    <property type="match status" value="1"/>
</dbReference>
<dbReference type="AlphaFoldDB" id="A0AAD8H396"/>
<dbReference type="Gene3D" id="1.25.40.20">
    <property type="entry name" value="Ankyrin repeat-containing domain"/>
    <property type="match status" value="3"/>
</dbReference>
<evidence type="ECO:0000256" key="5">
    <source>
        <dbReference type="SAM" id="Phobius"/>
    </source>
</evidence>
<dbReference type="SUPFAM" id="SSF48403">
    <property type="entry name" value="Ankyrin repeat"/>
    <property type="match status" value="1"/>
</dbReference>
<dbReference type="PANTHER" id="PTHR24186">
    <property type="entry name" value="PROTEIN PHOSPHATASE 1 REGULATORY SUBUNIT"/>
    <property type="match status" value="1"/>
</dbReference>
<feature type="transmembrane region" description="Helical" evidence="5">
    <location>
        <begin position="12"/>
        <end position="34"/>
    </location>
</feature>
<accession>A0AAD8H396</accession>
<evidence type="ECO:0000256" key="1">
    <source>
        <dbReference type="ARBA" id="ARBA00022737"/>
    </source>
</evidence>
<organism evidence="6 7">
    <name type="scientific">Heracleum sosnowskyi</name>
    <dbReference type="NCBI Taxonomy" id="360622"/>
    <lineage>
        <taxon>Eukaryota</taxon>
        <taxon>Viridiplantae</taxon>
        <taxon>Streptophyta</taxon>
        <taxon>Embryophyta</taxon>
        <taxon>Tracheophyta</taxon>
        <taxon>Spermatophyta</taxon>
        <taxon>Magnoliopsida</taxon>
        <taxon>eudicotyledons</taxon>
        <taxon>Gunneridae</taxon>
        <taxon>Pentapetalae</taxon>
        <taxon>asterids</taxon>
        <taxon>campanulids</taxon>
        <taxon>Apiales</taxon>
        <taxon>Apiaceae</taxon>
        <taxon>Apioideae</taxon>
        <taxon>apioid superclade</taxon>
        <taxon>Tordylieae</taxon>
        <taxon>Tordyliinae</taxon>
        <taxon>Heracleum</taxon>
    </lineage>
</organism>
<feature type="compositionally biased region" description="Low complexity" evidence="4">
    <location>
        <begin position="562"/>
        <end position="573"/>
    </location>
</feature>
<dbReference type="InterPro" id="IPR036770">
    <property type="entry name" value="Ankyrin_rpt-contain_sf"/>
</dbReference>
<keyword evidence="1" id="KW-0677">Repeat</keyword>
<dbReference type="SMART" id="SM00248">
    <property type="entry name" value="ANK"/>
    <property type="match status" value="9"/>
</dbReference>
<feature type="compositionally biased region" description="Polar residues" evidence="4">
    <location>
        <begin position="510"/>
        <end position="522"/>
    </location>
</feature>
<feature type="repeat" description="ANK" evidence="3">
    <location>
        <begin position="256"/>
        <end position="288"/>
    </location>
</feature>
<comment type="caution">
    <text evidence="6">The sequence shown here is derived from an EMBL/GenBank/DDBJ whole genome shotgun (WGS) entry which is preliminary data.</text>
</comment>
<name>A0AAD8H396_9APIA</name>
<reference evidence="6" key="1">
    <citation type="submission" date="2023-02" db="EMBL/GenBank/DDBJ databases">
        <title>Genome of toxic invasive species Heracleum sosnowskyi carries increased number of genes despite the absence of recent whole-genome duplications.</title>
        <authorList>
            <person name="Schelkunov M."/>
            <person name="Shtratnikova V."/>
            <person name="Makarenko M."/>
            <person name="Klepikova A."/>
            <person name="Omelchenko D."/>
            <person name="Novikova G."/>
            <person name="Obukhova E."/>
            <person name="Bogdanov V."/>
            <person name="Penin A."/>
            <person name="Logacheva M."/>
        </authorList>
    </citation>
    <scope>NUCLEOTIDE SEQUENCE</scope>
    <source>
        <strain evidence="6">Hsosn_3</strain>
        <tissue evidence="6">Leaf</tissue>
    </source>
</reference>
<protein>
    <submittedName>
        <fullName evidence="6">Lysine and histidine specific transporter family protein</fullName>
    </submittedName>
</protein>